<protein>
    <recommendedName>
        <fullName evidence="2">PID domain-containing protein</fullName>
    </recommendedName>
</protein>
<dbReference type="PANTHER" id="PTHR10337:SF2">
    <property type="entry name" value="SHC-TRANSFORMING PROTEIN 1"/>
    <property type="match status" value="1"/>
</dbReference>
<keyword evidence="4" id="KW-1185">Reference proteome</keyword>
<proteinExistence type="predicted"/>
<dbReference type="Gene3D" id="2.30.29.30">
    <property type="entry name" value="Pleckstrin-homology domain (PH domain)/Phosphotyrosine-binding domain (PTB)"/>
    <property type="match status" value="1"/>
</dbReference>
<evidence type="ECO:0000259" key="2">
    <source>
        <dbReference type="PROSITE" id="PS01179"/>
    </source>
</evidence>
<sequence>MGCVEVLQSMRALDFSTRTQVTREAIAVVCEAVPGAKGARRRKIIANHHMQSISFASGGDPVSHPALSPLCFFQLRSHSGLFSFLFSPHVLPS</sequence>
<organism evidence="3 4">
    <name type="scientific">Goodea atripinnis</name>
    <dbReference type="NCBI Taxonomy" id="208336"/>
    <lineage>
        <taxon>Eukaryota</taxon>
        <taxon>Metazoa</taxon>
        <taxon>Chordata</taxon>
        <taxon>Craniata</taxon>
        <taxon>Vertebrata</taxon>
        <taxon>Euteleostomi</taxon>
        <taxon>Actinopterygii</taxon>
        <taxon>Neopterygii</taxon>
        <taxon>Teleostei</taxon>
        <taxon>Neoteleostei</taxon>
        <taxon>Acanthomorphata</taxon>
        <taxon>Ovalentaria</taxon>
        <taxon>Atherinomorphae</taxon>
        <taxon>Cyprinodontiformes</taxon>
        <taxon>Goodeidae</taxon>
        <taxon>Goodea</taxon>
    </lineage>
</organism>
<dbReference type="PANTHER" id="PTHR10337">
    <property type="entry name" value="SHC TRANSFORMING PROTEIN"/>
    <property type="match status" value="1"/>
</dbReference>
<dbReference type="InterPro" id="IPR006020">
    <property type="entry name" value="PTB/PI_dom"/>
</dbReference>
<evidence type="ECO:0000313" key="3">
    <source>
        <dbReference type="EMBL" id="MEQ2185607.1"/>
    </source>
</evidence>
<gene>
    <name evidence="3" type="ORF">GOODEAATRI_019961</name>
</gene>
<dbReference type="InterPro" id="IPR011993">
    <property type="entry name" value="PH-like_dom_sf"/>
</dbReference>
<keyword evidence="1" id="KW-0341">Growth regulation</keyword>
<dbReference type="SUPFAM" id="SSF50729">
    <property type="entry name" value="PH domain-like"/>
    <property type="match status" value="1"/>
</dbReference>
<evidence type="ECO:0000256" key="1">
    <source>
        <dbReference type="ARBA" id="ARBA00022604"/>
    </source>
</evidence>
<dbReference type="InterPro" id="IPR006019">
    <property type="entry name" value="PID_Shc-like"/>
</dbReference>
<dbReference type="InterPro" id="IPR051235">
    <property type="entry name" value="CEP152/SHC-Transforming"/>
</dbReference>
<dbReference type="Proteomes" id="UP001476798">
    <property type="component" value="Unassembled WGS sequence"/>
</dbReference>
<evidence type="ECO:0000313" key="4">
    <source>
        <dbReference type="Proteomes" id="UP001476798"/>
    </source>
</evidence>
<feature type="domain" description="PID" evidence="2">
    <location>
        <begin position="1"/>
        <end position="26"/>
    </location>
</feature>
<reference evidence="3 4" key="1">
    <citation type="submission" date="2021-06" db="EMBL/GenBank/DDBJ databases">
        <authorList>
            <person name="Palmer J.M."/>
        </authorList>
    </citation>
    <scope>NUCLEOTIDE SEQUENCE [LARGE SCALE GENOMIC DNA]</scope>
    <source>
        <strain evidence="3 4">GA_2019</strain>
        <tissue evidence="3">Muscle</tissue>
    </source>
</reference>
<dbReference type="PROSITE" id="PS01179">
    <property type="entry name" value="PID"/>
    <property type="match status" value="1"/>
</dbReference>
<dbReference type="EMBL" id="JAHRIO010081786">
    <property type="protein sequence ID" value="MEQ2185607.1"/>
    <property type="molecule type" value="Genomic_DNA"/>
</dbReference>
<dbReference type="PRINTS" id="PR00629">
    <property type="entry name" value="SHCPIDOMAIN"/>
</dbReference>
<name>A0ABV0PQH6_9TELE</name>
<accession>A0ABV0PQH6</accession>
<comment type="caution">
    <text evidence="3">The sequence shown here is derived from an EMBL/GenBank/DDBJ whole genome shotgun (WGS) entry which is preliminary data.</text>
</comment>
<dbReference type="Pfam" id="PF00640">
    <property type="entry name" value="PID"/>
    <property type="match status" value="1"/>
</dbReference>